<feature type="compositionally biased region" description="Polar residues" evidence="1">
    <location>
        <begin position="300"/>
        <end position="309"/>
    </location>
</feature>
<feature type="compositionally biased region" description="Acidic residues" evidence="1">
    <location>
        <begin position="66"/>
        <end position="75"/>
    </location>
</feature>
<evidence type="ECO:0000256" key="1">
    <source>
        <dbReference type="SAM" id="MobiDB-lite"/>
    </source>
</evidence>
<feature type="compositionally biased region" description="Polar residues" evidence="1">
    <location>
        <begin position="87"/>
        <end position="115"/>
    </location>
</feature>
<keyword evidence="2" id="KW-1133">Transmembrane helix</keyword>
<dbReference type="RefSeq" id="WP_248601774.1">
    <property type="nucleotide sequence ID" value="NZ_JAJIAO010000004.1"/>
</dbReference>
<evidence type="ECO:0008006" key="5">
    <source>
        <dbReference type="Google" id="ProtNLM"/>
    </source>
</evidence>
<gene>
    <name evidence="3" type="ORF">LNP07_05140</name>
</gene>
<keyword evidence="2" id="KW-0472">Membrane</keyword>
<evidence type="ECO:0000313" key="4">
    <source>
        <dbReference type="Proteomes" id="UP001522905"/>
    </source>
</evidence>
<feature type="non-terminal residue" evidence="3">
    <location>
        <position position="1338"/>
    </location>
</feature>
<feature type="compositionally biased region" description="Polar residues" evidence="1">
    <location>
        <begin position="259"/>
        <end position="270"/>
    </location>
</feature>
<feature type="region of interest" description="Disordered" evidence="1">
    <location>
        <begin position="51"/>
        <end position="178"/>
    </location>
</feature>
<reference evidence="3 4" key="1">
    <citation type="submission" date="2021-11" db="EMBL/GenBank/DDBJ databases">
        <title>Comparative genomics of bee honey and flower isolates.</title>
        <authorList>
            <person name="Bechtner J.D."/>
            <person name="Gallus M.K."/>
            <person name="Ehrmann M."/>
        </authorList>
    </citation>
    <scope>NUCLEOTIDE SEQUENCE [LARGE SCALE GENOMIC DNA]</scope>
    <source>
        <strain evidence="3 4">M161</strain>
    </source>
</reference>
<feature type="transmembrane region" description="Helical" evidence="2">
    <location>
        <begin position="24"/>
        <end position="42"/>
    </location>
</feature>
<feature type="compositionally biased region" description="Basic and acidic residues" evidence="1">
    <location>
        <begin position="271"/>
        <end position="287"/>
    </location>
</feature>
<sequence>MQFNKKQFKKENEKKILKKVKKEWVVVSIATLMMCAGGGLTVNQTMIKADETSNSTKNESGYLGDLAEDDSDDSSSSDTTNDEHTTQKNTVFNNGNQKSENNNDSFQNSKVSLLNSVSDSEVSKSSENSSELSSSKIENSELTDGSKNAIDNNLNSQEKNVDNNINENSSNNENNLNTQMMKPSFRSVNSNELAESKLTENQSLAENSDEYKYAVKGVSDAMAGGSNVAVTQPKKFASYYNAGYQGVIDAQNKYNEATQNYGTNDSYSSFDDSKTDNPNDAENSAKEYEQDQLSKLNTVGNYSVENNNGKPLVIPNKNNLDPKNIDTSDSKQMQAYAIGASTFLANQGAKDAKSGKWNGIVKGGSGNSTTTSIYNPDTNSTNPYDQAYLGAISAMNAQWNKLSNGNETYTVGNKYSYTTTSDNKYFQIGVDSVVQEIKAGTIFANNGVEAYRAMFGNTSDYNNNSSGNFDENIKSIKFTNDIFFNFAKYSAWNSAINSLINKSLSIDGQNHIYDPRGQAVQFNSNENSKLEIKNFKTMYGYNYFGNFRLNNKGDIYFSNVNYVGSQFISAPNSNVYLSGNINSYQTSRYYSPFDSSNGNDTQSNNEELFEINNMTVQPGANFYGRVSEGSGKSAISLSGTLSLGNNSKVTVVNRGSDGSYGIRFSGTSTKLNILNNAHLNIIPSKISSVSEYGSGVYSGDKTEINIDGGKFNIEINGNSSNTVFVASKTRINVYNKGHFILNQSNSKAINSNVTTSIYMPNGSVNIANQSLFKVTNIGSNKVTLYNVANTSIINSTIIIDASKNTNDGTGISSRNIIAYSANYRVDPDGSYLNNPFYKMSANTSKNISYTSAGDGKTYTQNNAFSKYLEIIPAESISLNGPVNITNNTISGYLKVYNNNPKLNIYAQFGYYDQKGNLIPLGTPSIKNEDSKDSDNYYTSFNGMYDEKKSLPNSYLDGQNIPFIFKFDKSKIPNNAKYGILLRYGTSIVTSDVSNDGYNVTLHGYDVDKNGNINNQINITLDSGTNSNDLDEGQANGLSDKRNNSHDQRDVTRYGSNAKYTNAYDSVVRGYQAYLDNKDTKNDPNINSTVIPNDDTPISYIYGYNAAKSDAKGYEDGENDFKNSNPMKTAGDNNKAYYDNYLAGYNDFKAGYDSYLNHDTLETDPNQTMLDGINYAANAAQAGANKAINNGDKISDSNNNYTKAFNQGYDSALLGVLSFDNFNNPNISSNTNNKEYDLGFNSMKEYAEGYQKYLSSPNEYDSHKAMSTNLDAGYVAAYNAGQDVQNMVAPSDDAKKQNIMYQIIYYKVYVNIAQNIFNDNGKKVKDVIQSVDKSNNITN</sequence>
<organism evidence="3 4">
    <name type="scientific">Apilactobacillus xinyiensis</name>
    <dbReference type="NCBI Taxonomy" id="2841032"/>
    <lineage>
        <taxon>Bacteria</taxon>
        <taxon>Bacillati</taxon>
        <taxon>Bacillota</taxon>
        <taxon>Bacilli</taxon>
        <taxon>Lactobacillales</taxon>
        <taxon>Lactobacillaceae</taxon>
        <taxon>Apilactobacillus</taxon>
    </lineage>
</organism>
<feature type="compositionally biased region" description="Low complexity" evidence="1">
    <location>
        <begin position="163"/>
        <end position="177"/>
    </location>
</feature>
<feature type="compositionally biased region" description="Basic and acidic residues" evidence="1">
    <location>
        <begin position="1038"/>
        <end position="1049"/>
    </location>
</feature>
<feature type="compositionally biased region" description="Low complexity" evidence="1">
    <location>
        <begin position="116"/>
        <end position="142"/>
    </location>
</feature>
<feature type="compositionally biased region" description="Polar residues" evidence="1">
    <location>
        <begin position="143"/>
        <end position="158"/>
    </location>
</feature>
<keyword evidence="4" id="KW-1185">Reference proteome</keyword>
<evidence type="ECO:0000313" key="3">
    <source>
        <dbReference type="EMBL" id="MCK8624898.1"/>
    </source>
</evidence>
<evidence type="ECO:0000256" key="2">
    <source>
        <dbReference type="SAM" id="Phobius"/>
    </source>
</evidence>
<feature type="region of interest" description="Disordered" evidence="1">
    <location>
        <begin position="1021"/>
        <end position="1049"/>
    </location>
</feature>
<accession>A0ABT0I2F4</accession>
<feature type="region of interest" description="Disordered" evidence="1">
    <location>
        <begin position="259"/>
        <end position="287"/>
    </location>
</feature>
<keyword evidence="2" id="KW-0812">Transmembrane</keyword>
<comment type="caution">
    <text evidence="3">The sequence shown here is derived from an EMBL/GenBank/DDBJ whole genome shotgun (WGS) entry which is preliminary data.</text>
</comment>
<dbReference type="Proteomes" id="UP001522905">
    <property type="component" value="Unassembled WGS sequence"/>
</dbReference>
<proteinExistence type="predicted"/>
<protein>
    <recommendedName>
        <fullName evidence="5">DUF5776 domain-containing protein</fullName>
    </recommendedName>
</protein>
<dbReference type="EMBL" id="JAJIAO010000004">
    <property type="protein sequence ID" value="MCK8624898.1"/>
    <property type="molecule type" value="Genomic_DNA"/>
</dbReference>
<name>A0ABT0I2F4_9LACO</name>
<feature type="region of interest" description="Disordered" evidence="1">
    <location>
        <begin position="300"/>
        <end position="322"/>
    </location>
</feature>